<name>A0A106BZM8_SHEFR</name>
<sequence>MLAQNVKKLIDDKAMDLNSQGDLADYVSKKITILNDYIEGKRELSEPNVDDILSEIVGFFTTSLDIPLEEGTKFLRARTYKVNHLEVNVPKLSYIPLDLSELATLGRLNKEKEPVYYGCIYFEEKGGVNVAFSESNAEVSDNVNILRSTAKCDVNVNYVGIYDYVHRQCKPRFMPQSMFEYFEAVSKYQEEKFSESVFLAHLLCDAFLSDILRRKKSGNLYRVTSILFSIYTESSDIDGIMYTSVKSEGDPVVALKTESVNSKLVHKSCDNYRIINDYGYAKYHAIHTHYGSISGNSVSWLKKNT</sequence>
<proteinExistence type="predicted"/>
<protein>
    <recommendedName>
        <fullName evidence="2">RES domain-containing protein</fullName>
    </recommendedName>
</protein>
<accession>A0A106BZM8</accession>
<comment type="caution">
    <text evidence="1">The sequence shown here is derived from an EMBL/GenBank/DDBJ whole genome shotgun (WGS) entry which is preliminary data.</text>
</comment>
<dbReference type="Proteomes" id="UP000055702">
    <property type="component" value="Unassembled WGS sequence"/>
</dbReference>
<organism evidence="1">
    <name type="scientific">Shewanella frigidimarina</name>
    <dbReference type="NCBI Taxonomy" id="56812"/>
    <lineage>
        <taxon>Bacteria</taxon>
        <taxon>Pseudomonadati</taxon>
        <taxon>Pseudomonadota</taxon>
        <taxon>Gammaproteobacteria</taxon>
        <taxon>Alteromonadales</taxon>
        <taxon>Shewanellaceae</taxon>
        <taxon>Shewanella</taxon>
    </lineage>
</organism>
<reference evidence="1" key="1">
    <citation type="submission" date="2016-01" db="EMBL/GenBank/DDBJ databases">
        <title>Draft genome of the antarctic isolate Shewanella frigidimarina Ag06-30.</title>
        <authorList>
            <person name="Parmeciano Di Noto G."/>
            <person name="Vazquez S."/>
            <person name="Mac Cormack W."/>
            <person name="Iriarte A."/>
            <person name="Quiroga C."/>
        </authorList>
    </citation>
    <scope>NUCLEOTIDE SEQUENCE [LARGE SCALE GENOMIC DNA]</scope>
    <source>
        <strain evidence="1">Ag06-30</strain>
    </source>
</reference>
<dbReference type="EMBL" id="LRDC01000023">
    <property type="protein sequence ID" value="KVX01444.1"/>
    <property type="molecule type" value="Genomic_DNA"/>
</dbReference>
<evidence type="ECO:0000313" key="1">
    <source>
        <dbReference type="EMBL" id="KVX01444.1"/>
    </source>
</evidence>
<gene>
    <name evidence="1" type="ORF">AWJ07_17605</name>
</gene>
<evidence type="ECO:0008006" key="2">
    <source>
        <dbReference type="Google" id="ProtNLM"/>
    </source>
</evidence>
<dbReference type="AlphaFoldDB" id="A0A106BZM8"/>
<dbReference type="RefSeq" id="WP_059746211.1">
    <property type="nucleotide sequence ID" value="NZ_LRDC01000023.1"/>
</dbReference>